<dbReference type="Pfam" id="PF26604">
    <property type="entry name" value="CBU_0592"/>
    <property type="match status" value="1"/>
</dbReference>
<organism evidence="3 4">
    <name type="scientific">Sphingomonas rubra</name>
    <dbReference type="NCBI Taxonomy" id="634430"/>
    <lineage>
        <taxon>Bacteria</taxon>
        <taxon>Pseudomonadati</taxon>
        <taxon>Pseudomonadota</taxon>
        <taxon>Alphaproteobacteria</taxon>
        <taxon>Sphingomonadales</taxon>
        <taxon>Sphingomonadaceae</taxon>
        <taxon>Sphingomonas</taxon>
    </lineage>
</organism>
<evidence type="ECO:0000313" key="4">
    <source>
        <dbReference type="Proteomes" id="UP000199586"/>
    </source>
</evidence>
<protein>
    <recommendedName>
        <fullName evidence="2">CBU-0592-like domain-containing protein</fullName>
    </recommendedName>
</protein>
<feature type="transmembrane region" description="Helical" evidence="1">
    <location>
        <begin position="6"/>
        <end position="22"/>
    </location>
</feature>
<evidence type="ECO:0000259" key="2">
    <source>
        <dbReference type="Pfam" id="PF26604"/>
    </source>
</evidence>
<evidence type="ECO:0000313" key="3">
    <source>
        <dbReference type="EMBL" id="SFP79024.1"/>
    </source>
</evidence>
<keyword evidence="1" id="KW-0472">Membrane</keyword>
<dbReference type="OrthoDB" id="6625330at2"/>
<dbReference type="EMBL" id="FOXP01000007">
    <property type="protein sequence ID" value="SFP79024.1"/>
    <property type="molecule type" value="Genomic_DNA"/>
</dbReference>
<dbReference type="InterPro" id="IPR058058">
    <property type="entry name" value="CBU_0592-like"/>
</dbReference>
<dbReference type="RefSeq" id="WP_093333525.1">
    <property type="nucleotide sequence ID" value="NZ_FOXP01000007.1"/>
</dbReference>
<dbReference type="AlphaFoldDB" id="A0A1I5T7J1"/>
<keyword evidence="1" id="KW-1133">Transmembrane helix</keyword>
<proteinExistence type="predicted"/>
<dbReference type="STRING" id="634430.SAMN04488241_107109"/>
<keyword evidence="4" id="KW-1185">Reference proteome</keyword>
<accession>A0A1I5T7J1</accession>
<dbReference type="Proteomes" id="UP000199586">
    <property type="component" value="Unassembled WGS sequence"/>
</dbReference>
<reference evidence="4" key="1">
    <citation type="submission" date="2016-10" db="EMBL/GenBank/DDBJ databases">
        <authorList>
            <person name="Varghese N."/>
            <person name="Submissions S."/>
        </authorList>
    </citation>
    <scope>NUCLEOTIDE SEQUENCE [LARGE SCALE GENOMIC DNA]</scope>
    <source>
        <strain evidence="4">CGMCC 1.9113</strain>
    </source>
</reference>
<feature type="domain" description="CBU-0592-like" evidence="2">
    <location>
        <begin position="5"/>
        <end position="75"/>
    </location>
</feature>
<feature type="transmembrane region" description="Helical" evidence="1">
    <location>
        <begin position="34"/>
        <end position="52"/>
    </location>
</feature>
<keyword evidence="1" id="KW-0812">Transmembrane</keyword>
<dbReference type="NCBIfam" id="NF047864">
    <property type="entry name" value="CBU_0592_membra"/>
    <property type="match status" value="1"/>
</dbReference>
<feature type="transmembrane region" description="Helical" evidence="1">
    <location>
        <begin position="58"/>
        <end position="75"/>
    </location>
</feature>
<name>A0A1I5T7J1_9SPHN</name>
<gene>
    <name evidence="3" type="ORF">SAMN04488241_107109</name>
</gene>
<sequence>MALPDVIGLLGVAAYISAYALLQLEKLGSSDTRYLVLNGLGSGLILVSLFYSFNLPSFITQALWLVFTVVGVVRARGKARAGG</sequence>
<evidence type="ECO:0000256" key="1">
    <source>
        <dbReference type="SAM" id="Phobius"/>
    </source>
</evidence>